<comment type="caution">
    <text evidence="1">The sequence shown here is derived from an EMBL/GenBank/DDBJ whole genome shotgun (WGS) entry which is preliminary data.</text>
</comment>
<evidence type="ECO:0000313" key="1">
    <source>
        <dbReference type="EMBL" id="KHG04482.1"/>
    </source>
</evidence>
<dbReference type="EMBL" id="JRRC01412355">
    <property type="protein sequence ID" value="KHG04482.1"/>
    <property type="molecule type" value="Genomic_DNA"/>
</dbReference>
<dbReference type="AlphaFoldDB" id="A0A0B0MVT5"/>
<name>A0A0B0MVT5_GOSAR</name>
<accession>A0A0B0MVT5</accession>
<proteinExistence type="predicted"/>
<reference evidence="2" key="1">
    <citation type="submission" date="2014-09" db="EMBL/GenBank/DDBJ databases">
        <authorList>
            <person name="Mudge J."/>
            <person name="Ramaraj T."/>
            <person name="Lindquist I.E."/>
            <person name="Bharti A.K."/>
            <person name="Sundararajan A."/>
            <person name="Cameron C.T."/>
            <person name="Woodward J.E."/>
            <person name="May G.D."/>
            <person name="Brubaker C."/>
            <person name="Broadhvest J."/>
            <person name="Wilkins T.A."/>
        </authorList>
    </citation>
    <scope>NUCLEOTIDE SEQUENCE</scope>
    <source>
        <strain evidence="2">cv. AKA8401</strain>
    </source>
</reference>
<evidence type="ECO:0000313" key="2">
    <source>
        <dbReference type="Proteomes" id="UP000032142"/>
    </source>
</evidence>
<gene>
    <name evidence="1" type="ORF">F383_29255</name>
</gene>
<protein>
    <submittedName>
        <fullName evidence="1">Uncharacterized protein</fullName>
    </submittedName>
</protein>
<sequence>MLVRGYHLPISRVMNSIIVNDATYCRSCIPNTRTFGFLSI</sequence>
<organism evidence="1 2">
    <name type="scientific">Gossypium arboreum</name>
    <name type="common">Tree cotton</name>
    <name type="synonym">Gossypium nanking</name>
    <dbReference type="NCBI Taxonomy" id="29729"/>
    <lineage>
        <taxon>Eukaryota</taxon>
        <taxon>Viridiplantae</taxon>
        <taxon>Streptophyta</taxon>
        <taxon>Embryophyta</taxon>
        <taxon>Tracheophyta</taxon>
        <taxon>Spermatophyta</taxon>
        <taxon>Magnoliopsida</taxon>
        <taxon>eudicotyledons</taxon>
        <taxon>Gunneridae</taxon>
        <taxon>Pentapetalae</taxon>
        <taxon>rosids</taxon>
        <taxon>malvids</taxon>
        <taxon>Malvales</taxon>
        <taxon>Malvaceae</taxon>
        <taxon>Malvoideae</taxon>
        <taxon>Gossypium</taxon>
    </lineage>
</organism>
<keyword evidence="2" id="KW-1185">Reference proteome</keyword>
<dbReference type="Proteomes" id="UP000032142">
    <property type="component" value="Unassembled WGS sequence"/>
</dbReference>